<proteinExistence type="predicted"/>
<accession>A0A6J1DTZ4</accession>
<dbReference type="OrthoDB" id="763901at2759"/>
<dbReference type="GeneID" id="111024330"/>
<keyword evidence="2" id="KW-1185">Reference proteome</keyword>
<reference evidence="3" key="1">
    <citation type="submission" date="2025-08" db="UniProtKB">
        <authorList>
            <consortium name="RefSeq"/>
        </authorList>
    </citation>
    <scope>IDENTIFICATION</scope>
    <source>
        <strain evidence="3">OHB3-1</strain>
    </source>
</reference>
<dbReference type="Proteomes" id="UP000504603">
    <property type="component" value="Unplaced"/>
</dbReference>
<feature type="region of interest" description="Disordered" evidence="1">
    <location>
        <begin position="142"/>
        <end position="165"/>
    </location>
</feature>
<dbReference type="AlphaFoldDB" id="A0A6J1DTZ4"/>
<dbReference type="PANTHER" id="PTHR36001:SF2">
    <property type="entry name" value="CTAGE FAMILY PROTEIN-RELATED"/>
    <property type="match status" value="1"/>
</dbReference>
<dbReference type="RefSeq" id="XP_022157673.1">
    <property type="nucleotide sequence ID" value="XM_022301981.1"/>
</dbReference>
<name>A0A6J1DTZ4_MOMCH</name>
<dbReference type="KEGG" id="mcha:111024330"/>
<protein>
    <submittedName>
        <fullName evidence="3">Uncharacterized protein LOC111024330</fullName>
    </submittedName>
</protein>
<dbReference type="InterPro" id="IPR053327">
    <property type="entry name" value="KIP"/>
</dbReference>
<dbReference type="Gene3D" id="1.10.287.1490">
    <property type="match status" value="1"/>
</dbReference>
<organism evidence="2 3">
    <name type="scientific">Momordica charantia</name>
    <name type="common">Bitter gourd</name>
    <name type="synonym">Balsam pear</name>
    <dbReference type="NCBI Taxonomy" id="3673"/>
    <lineage>
        <taxon>Eukaryota</taxon>
        <taxon>Viridiplantae</taxon>
        <taxon>Streptophyta</taxon>
        <taxon>Embryophyta</taxon>
        <taxon>Tracheophyta</taxon>
        <taxon>Spermatophyta</taxon>
        <taxon>Magnoliopsida</taxon>
        <taxon>eudicotyledons</taxon>
        <taxon>Gunneridae</taxon>
        <taxon>Pentapetalae</taxon>
        <taxon>rosids</taxon>
        <taxon>fabids</taxon>
        <taxon>Cucurbitales</taxon>
        <taxon>Cucurbitaceae</taxon>
        <taxon>Momordiceae</taxon>
        <taxon>Momordica</taxon>
    </lineage>
</organism>
<sequence>MEKSSEQVKGSIFMAAKDKQKLFHTLLNQYMAEKSQGDQRVVLKKKIEELRSELEAANADLENVKRTKETIEQEIKGCEVELSLNETSIQTLEARISVLQREIASVGSELAGLKWDEGTTRDEFLNHMSDLNKKIREYQDKLASNDGKESDGNDTEESSPPSTEEMLVKVITQLSSEERDYQSRQDTQNQARESLYNLRKKLAAMGLMDKGRKDLKDMTRLSSGIEETFAHLSEELRKSCFCPRCKKDNMEALDNTLQVNDEGN</sequence>
<evidence type="ECO:0000313" key="2">
    <source>
        <dbReference type="Proteomes" id="UP000504603"/>
    </source>
</evidence>
<evidence type="ECO:0000313" key="3">
    <source>
        <dbReference type="RefSeq" id="XP_022157673.1"/>
    </source>
</evidence>
<gene>
    <name evidence="3" type="primary">LOC111024330</name>
</gene>
<evidence type="ECO:0000256" key="1">
    <source>
        <dbReference type="SAM" id="MobiDB-lite"/>
    </source>
</evidence>
<dbReference type="PANTHER" id="PTHR36001">
    <property type="entry name" value="CTAGE FAMILY PROTEIN-RELATED"/>
    <property type="match status" value="1"/>
</dbReference>